<dbReference type="KEGG" id="rsin:B6N60_05122"/>
<name>A0A975TDB8_9NOST</name>
<reference evidence="1" key="1">
    <citation type="submission" date="2017-04" db="EMBL/GenBank/DDBJ databases">
        <title>Genome deletions in a multicellular cyanobacterial endosymbiont for morphological adaptation in marine diatoms.</title>
        <authorList>
            <person name="Wang Y."/>
            <person name="Gao H."/>
            <person name="Li R."/>
            <person name="Xu X."/>
        </authorList>
    </citation>
    <scope>NUCLEOTIDE SEQUENCE</scope>
    <source>
        <strain evidence="1">FACHB 800</strain>
    </source>
</reference>
<keyword evidence="2" id="KW-1185">Reference proteome</keyword>
<dbReference type="Proteomes" id="UP000683511">
    <property type="component" value="Chromosome"/>
</dbReference>
<proteinExistence type="predicted"/>
<gene>
    <name evidence="1" type="ORF">B6N60_05122</name>
</gene>
<protein>
    <submittedName>
        <fullName evidence="1">Uncharacterized protein</fullName>
    </submittedName>
</protein>
<dbReference type="EMBL" id="CP021056">
    <property type="protein sequence ID" value="QXE26390.1"/>
    <property type="molecule type" value="Genomic_DNA"/>
</dbReference>
<accession>A0A975TDB8</accession>
<evidence type="ECO:0000313" key="1">
    <source>
        <dbReference type="EMBL" id="QXE26390.1"/>
    </source>
</evidence>
<dbReference type="AlphaFoldDB" id="A0A975TDB8"/>
<organism evidence="1 2">
    <name type="scientific">Richelia sinica FACHB-800</name>
    <dbReference type="NCBI Taxonomy" id="1357546"/>
    <lineage>
        <taxon>Bacteria</taxon>
        <taxon>Bacillati</taxon>
        <taxon>Cyanobacteriota</taxon>
        <taxon>Cyanophyceae</taxon>
        <taxon>Nostocales</taxon>
        <taxon>Nostocaceae</taxon>
        <taxon>Richelia</taxon>
    </lineage>
</organism>
<sequence length="55" mass="6303">MGVAFVISKKLCDRFLCKDSRIQKWQMFSESDRTGITPQTLFLVNSSESKITSPF</sequence>
<evidence type="ECO:0000313" key="2">
    <source>
        <dbReference type="Proteomes" id="UP000683511"/>
    </source>
</evidence>